<reference evidence="5 6" key="1">
    <citation type="submission" date="2016-10" db="EMBL/GenBank/DDBJ databases">
        <authorList>
            <person name="de Groot N.N."/>
        </authorList>
    </citation>
    <scope>NUCLEOTIDE SEQUENCE [LARGE SCALE GENOMIC DNA]</scope>
    <source>
        <strain evidence="5 6">AR40</strain>
    </source>
</reference>
<evidence type="ECO:0000313" key="5">
    <source>
        <dbReference type="EMBL" id="SER10702.1"/>
    </source>
</evidence>
<dbReference type="GO" id="GO:0008270">
    <property type="term" value="F:zinc ion binding"/>
    <property type="evidence" value="ECO:0007669"/>
    <property type="project" value="UniProtKB-KW"/>
</dbReference>
<evidence type="ECO:0000256" key="3">
    <source>
        <dbReference type="ARBA" id="ARBA00022833"/>
    </source>
</evidence>
<dbReference type="InterPro" id="IPR037274">
    <property type="entry name" value="Znf_CHY_sf"/>
</dbReference>
<organism evidence="5 6">
    <name type="scientific">Butyrivibrio fibrisolvens</name>
    <dbReference type="NCBI Taxonomy" id="831"/>
    <lineage>
        <taxon>Bacteria</taxon>
        <taxon>Bacillati</taxon>
        <taxon>Bacillota</taxon>
        <taxon>Clostridia</taxon>
        <taxon>Lachnospirales</taxon>
        <taxon>Lachnospiraceae</taxon>
        <taxon>Butyrivibrio</taxon>
    </lineage>
</organism>
<dbReference type="PROSITE" id="PS51266">
    <property type="entry name" value="ZF_CHY"/>
    <property type="match status" value="1"/>
</dbReference>
<evidence type="ECO:0000313" key="6">
    <source>
        <dbReference type="Proteomes" id="UP000182584"/>
    </source>
</evidence>
<dbReference type="RefSeq" id="WP_074753936.1">
    <property type="nucleotide sequence ID" value="NZ_FOGJ01000002.1"/>
</dbReference>
<evidence type="ECO:0000256" key="1">
    <source>
        <dbReference type="ARBA" id="ARBA00022723"/>
    </source>
</evidence>
<dbReference type="EMBL" id="FOGJ01000002">
    <property type="protein sequence ID" value="SER10702.1"/>
    <property type="molecule type" value="Genomic_DNA"/>
</dbReference>
<dbReference type="OrthoDB" id="882119at2"/>
<name>A0A1H9LGT0_BUTFI</name>
<dbReference type="PIRSF" id="PIRSF017292">
    <property type="entry name" value="UCP017292_Znf_CHY"/>
    <property type="match status" value="1"/>
</dbReference>
<feature type="domain" description="CHY-type" evidence="4">
    <location>
        <begin position="13"/>
        <end position="88"/>
    </location>
</feature>
<dbReference type="Pfam" id="PF05495">
    <property type="entry name" value="zf-CHY"/>
    <property type="match status" value="1"/>
</dbReference>
<keyword evidence="3" id="KW-0862">Zinc</keyword>
<dbReference type="InterPro" id="IPR008913">
    <property type="entry name" value="Znf_CHY"/>
</dbReference>
<accession>A0A1H9LGT0</accession>
<proteinExistence type="predicted"/>
<dbReference type="AlphaFoldDB" id="A0A1H9LGT0"/>
<dbReference type="SUPFAM" id="SSF161219">
    <property type="entry name" value="CHY zinc finger-like"/>
    <property type="match status" value="1"/>
</dbReference>
<gene>
    <name evidence="5" type="ORF">SAMN04487884_10268</name>
</gene>
<dbReference type="InterPro" id="IPR016694">
    <property type="entry name" value="UCP017292"/>
</dbReference>
<evidence type="ECO:0000256" key="2">
    <source>
        <dbReference type="ARBA" id="ARBA00022771"/>
    </source>
</evidence>
<keyword evidence="1" id="KW-0479">Metal-binding</keyword>
<keyword evidence="2" id="KW-0863">Zinc-finger</keyword>
<sequence>MGEVNPRIIYGINTDKEGRCVHYHSDVDVIANKCAKCQKFYACYKCHDELEDHSFEPVDSDEEATAMCGVCGKLYSYKEYSCLPKCTGCSHGFNPRCSLHKSVYAK</sequence>
<dbReference type="Proteomes" id="UP000182584">
    <property type="component" value="Unassembled WGS sequence"/>
</dbReference>
<evidence type="ECO:0000259" key="4">
    <source>
        <dbReference type="PROSITE" id="PS51266"/>
    </source>
</evidence>
<protein>
    <submittedName>
        <fullName evidence="5">Uncharacterized protein, contains Zn-finger domain of CHY type</fullName>
    </submittedName>
</protein>